<dbReference type="RefSeq" id="WP_271187035.1">
    <property type="nucleotide sequence ID" value="NZ_BSFE01000005.1"/>
</dbReference>
<organism evidence="1 2">
    <name type="scientific">Maricaulis virginensis</name>
    <dbReference type="NCBI Taxonomy" id="144022"/>
    <lineage>
        <taxon>Bacteria</taxon>
        <taxon>Pseudomonadati</taxon>
        <taxon>Pseudomonadota</taxon>
        <taxon>Alphaproteobacteria</taxon>
        <taxon>Maricaulales</taxon>
        <taxon>Maricaulaceae</taxon>
        <taxon>Maricaulis</taxon>
    </lineage>
</organism>
<evidence type="ECO:0000313" key="1">
    <source>
        <dbReference type="EMBL" id="GLK52673.1"/>
    </source>
</evidence>
<evidence type="ECO:0008006" key="3">
    <source>
        <dbReference type="Google" id="ProtNLM"/>
    </source>
</evidence>
<dbReference type="InterPro" id="IPR027417">
    <property type="entry name" value="P-loop_NTPase"/>
</dbReference>
<dbReference type="Gene3D" id="3.40.50.300">
    <property type="entry name" value="P-loop containing nucleotide triphosphate hydrolases"/>
    <property type="match status" value="1"/>
</dbReference>
<accession>A0A9W6IME0</accession>
<dbReference type="SUPFAM" id="SSF52540">
    <property type="entry name" value="P-loop containing nucleoside triphosphate hydrolases"/>
    <property type="match status" value="1"/>
</dbReference>
<sequence>MPETGGRHGIRDDRPVLVVGMHRSGTSCLAGCLEAAGLHLGEVNTQAPHNQRGNRENLAVMQLHDALLERHGAAWDRPPASPVTWTEADLAALSDATATAAAHTPWGGKDPRSLLLIEGWFARFSPRFVGTYRHPDAVVSSLCTRAKAWGQPMDPDAALDLWAAYNRALCALRRQHDFPIVRYDIDGGLYVEKVTAIARDLGLPRPGAAGQFFDRALKHQAASRPVPAGVEDIWQELERHAV</sequence>
<protein>
    <recommendedName>
        <fullName evidence="3">Sulfotransferase family protein</fullName>
    </recommendedName>
</protein>
<dbReference type="Pfam" id="PF13469">
    <property type="entry name" value="Sulfotransfer_3"/>
    <property type="match status" value="1"/>
</dbReference>
<evidence type="ECO:0000313" key="2">
    <source>
        <dbReference type="Proteomes" id="UP001143486"/>
    </source>
</evidence>
<dbReference type="AlphaFoldDB" id="A0A9W6IME0"/>
<reference evidence="1" key="1">
    <citation type="journal article" date="2014" name="Int. J. Syst. Evol. Microbiol.">
        <title>Complete genome sequence of Corynebacterium casei LMG S-19264T (=DSM 44701T), isolated from a smear-ripened cheese.</title>
        <authorList>
            <consortium name="US DOE Joint Genome Institute (JGI-PGF)"/>
            <person name="Walter F."/>
            <person name="Albersmeier A."/>
            <person name="Kalinowski J."/>
            <person name="Ruckert C."/>
        </authorList>
    </citation>
    <scope>NUCLEOTIDE SEQUENCE</scope>
    <source>
        <strain evidence="1">VKM B-1513</strain>
    </source>
</reference>
<dbReference type="Proteomes" id="UP001143486">
    <property type="component" value="Unassembled WGS sequence"/>
</dbReference>
<name>A0A9W6IME0_9PROT</name>
<keyword evidence="2" id="KW-1185">Reference proteome</keyword>
<dbReference type="EMBL" id="BSFE01000005">
    <property type="protein sequence ID" value="GLK52673.1"/>
    <property type="molecule type" value="Genomic_DNA"/>
</dbReference>
<reference evidence="1" key="2">
    <citation type="submission" date="2023-01" db="EMBL/GenBank/DDBJ databases">
        <authorList>
            <person name="Sun Q."/>
            <person name="Evtushenko L."/>
        </authorList>
    </citation>
    <scope>NUCLEOTIDE SEQUENCE</scope>
    <source>
        <strain evidence="1">VKM B-1513</strain>
    </source>
</reference>
<comment type="caution">
    <text evidence="1">The sequence shown here is derived from an EMBL/GenBank/DDBJ whole genome shotgun (WGS) entry which is preliminary data.</text>
</comment>
<proteinExistence type="predicted"/>
<gene>
    <name evidence="1" type="ORF">GCM10017621_21810</name>
</gene>